<dbReference type="InterPro" id="IPR036397">
    <property type="entry name" value="RNaseH_sf"/>
</dbReference>
<gene>
    <name evidence="3" type="ORF">BU24DRAFT_492267</name>
</gene>
<feature type="compositionally biased region" description="Basic and acidic residues" evidence="1">
    <location>
        <begin position="288"/>
        <end position="311"/>
    </location>
</feature>
<dbReference type="InterPro" id="IPR040151">
    <property type="entry name" value="Gfd2/YDR514C-like"/>
</dbReference>
<dbReference type="Proteomes" id="UP000799778">
    <property type="component" value="Unassembled WGS sequence"/>
</dbReference>
<evidence type="ECO:0000313" key="4">
    <source>
        <dbReference type="Proteomes" id="UP000799778"/>
    </source>
</evidence>
<dbReference type="EMBL" id="ML978069">
    <property type="protein sequence ID" value="KAF2016109.1"/>
    <property type="molecule type" value="Genomic_DNA"/>
</dbReference>
<sequence>MLIEPSLLKVDPPIAPEPMTKKGIKLMNPAVPCIAKNGLNILHEIFGLGVQTPPTPNLSDVVLIAIDFENINTIKSGFAEKRDCQIGLAILDTKEIHRQAPNTLVSTYNLATGSPFNLRKASEKFIFGETITISTADVAERIQSYIPPARNIVFVGYGIINDLQALQALDFQFPALLSSVLDTSQVANNVFEIWGGSLGDLLLKLSCSFNRLHCAGNDANFTLRALLLLASEGFTRQQRFQTEDCDTLAILRQISHDPIPCWTDPEVAALEKREKRREKSRKHQSKTWSKEKQAEIRAARQLTKERDMAFS</sequence>
<dbReference type="AlphaFoldDB" id="A0A6A5XT67"/>
<feature type="compositionally biased region" description="Basic residues" evidence="1">
    <location>
        <begin position="274"/>
        <end position="285"/>
    </location>
</feature>
<dbReference type="OrthoDB" id="5953249at2759"/>
<proteinExistence type="predicted"/>
<dbReference type="GeneID" id="54291281"/>
<dbReference type="Pfam" id="PF21762">
    <property type="entry name" value="DEDDh_C"/>
    <property type="match status" value="1"/>
</dbReference>
<evidence type="ECO:0000256" key="1">
    <source>
        <dbReference type="SAM" id="MobiDB-lite"/>
    </source>
</evidence>
<dbReference type="GO" id="GO:0003676">
    <property type="term" value="F:nucleic acid binding"/>
    <property type="evidence" value="ECO:0007669"/>
    <property type="project" value="InterPro"/>
</dbReference>
<evidence type="ECO:0000313" key="3">
    <source>
        <dbReference type="EMBL" id="KAF2016109.1"/>
    </source>
</evidence>
<evidence type="ECO:0000259" key="2">
    <source>
        <dbReference type="Pfam" id="PF21762"/>
    </source>
</evidence>
<protein>
    <recommendedName>
        <fullName evidence="2">Gfd2/YDR514C-like C-terminal domain-containing protein</fullName>
    </recommendedName>
</protein>
<dbReference type="PANTHER" id="PTHR28083:SF1">
    <property type="entry name" value="GOOD FOR FULL DBP5 ACTIVITY PROTEIN 2"/>
    <property type="match status" value="1"/>
</dbReference>
<accession>A0A6A5XT67</accession>
<name>A0A6A5XT67_9PLEO</name>
<dbReference type="PANTHER" id="PTHR28083">
    <property type="entry name" value="GOOD FOR FULL DBP5 ACTIVITY PROTEIN 2"/>
    <property type="match status" value="1"/>
</dbReference>
<dbReference type="InterPro" id="IPR048519">
    <property type="entry name" value="Gfd2/YDR514C-like_C"/>
</dbReference>
<dbReference type="RefSeq" id="XP_033384448.1">
    <property type="nucleotide sequence ID" value="XM_033533884.1"/>
</dbReference>
<reference evidence="3" key="1">
    <citation type="journal article" date="2020" name="Stud. Mycol.">
        <title>101 Dothideomycetes genomes: a test case for predicting lifestyles and emergence of pathogens.</title>
        <authorList>
            <person name="Haridas S."/>
            <person name="Albert R."/>
            <person name="Binder M."/>
            <person name="Bloem J."/>
            <person name="Labutti K."/>
            <person name="Salamov A."/>
            <person name="Andreopoulos B."/>
            <person name="Baker S."/>
            <person name="Barry K."/>
            <person name="Bills G."/>
            <person name="Bluhm B."/>
            <person name="Cannon C."/>
            <person name="Castanera R."/>
            <person name="Culley D."/>
            <person name="Daum C."/>
            <person name="Ezra D."/>
            <person name="Gonzalez J."/>
            <person name="Henrissat B."/>
            <person name="Kuo A."/>
            <person name="Liang C."/>
            <person name="Lipzen A."/>
            <person name="Lutzoni F."/>
            <person name="Magnuson J."/>
            <person name="Mondo S."/>
            <person name="Nolan M."/>
            <person name="Ohm R."/>
            <person name="Pangilinan J."/>
            <person name="Park H.-J."/>
            <person name="Ramirez L."/>
            <person name="Alfaro M."/>
            <person name="Sun H."/>
            <person name="Tritt A."/>
            <person name="Yoshinaga Y."/>
            <person name="Zwiers L.-H."/>
            <person name="Turgeon B."/>
            <person name="Goodwin S."/>
            <person name="Spatafora J."/>
            <person name="Crous P."/>
            <person name="Grigoriev I."/>
        </authorList>
    </citation>
    <scope>NUCLEOTIDE SEQUENCE</scope>
    <source>
        <strain evidence="3">CBS 175.79</strain>
    </source>
</reference>
<dbReference type="SUPFAM" id="SSF53098">
    <property type="entry name" value="Ribonuclease H-like"/>
    <property type="match status" value="1"/>
</dbReference>
<keyword evidence="4" id="KW-1185">Reference proteome</keyword>
<dbReference type="Gene3D" id="3.30.420.10">
    <property type="entry name" value="Ribonuclease H-like superfamily/Ribonuclease H"/>
    <property type="match status" value="1"/>
</dbReference>
<organism evidence="3 4">
    <name type="scientific">Aaosphaeria arxii CBS 175.79</name>
    <dbReference type="NCBI Taxonomy" id="1450172"/>
    <lineage>
        <taxon>Eukaryota</taxon>
        <taxon>Fungi</taxon>
        <taxon>Dikarya</taxon>
        <taxon>Ascomycota</taxon>
        <taxon>Pezizomycotina</taxon>
        <taxon>Dothideomycetes</taxon>
        <taxon>Pleosporomycetidae</taxon>
        <taxon>Pleosporales</taxon>
        <taxon>Pleosporales incertae sedis</taxon>
        <taxon>Aaosphaeria</taxon>
    </lineage>
</organism>
<dbReference type="InterPro" id="IPR012337">
    <property type="entry name" value="RNaseH-like_sf"/>
</dbReference>
<feature type="region of interest" description="Disordered" evidence="1">
    <location>
        <begin position="272"/>
        <end position="311"/>
    </location>
</feature>
<feature type="domain" description="Gfd2/YDR514C-like C-terminal" evidence="2">
    <location>
        <begin position="63"/>
        <end position="228"/>
    </location>
</feature>